<protein>
    <submittedName>
        <fullName evidence="3">Uncharacterized protein</fullName>
    </submittedName>
</protein>
<feature type="region of interest" description="Disordered" evidence="1">
    <location>
        <begin position="170"/>
        <end position="199"/>
    </location>
</feature>
<comment type="caution">
    <text evidence="3">The sequence shown here is derived from an EMBL/GenBank/DDBJ whole genome shotgun (WGS) entry which is preliminary data.</text>
</comment>
<proteinExistence type="predicted"/>
<reference evidence="3" key="1">
    <citation type="submission" date="2022-11" db="EMBL/GenBank/DDBJ databases">
        <authorList>
            <person name="Petersen C."/>
        </authorList>
    </citation>
    <scope>NUCLEOTIDE SEQUENCE</scope>
    <source>
        <strain evidence="3">IBT 34128</strain>
    </source>
</reference>
<evidence type="ECO:0000256" key="1">
    <source>
        <dbReference type="SAM" id="MobiDB-lite"/>
    </source>
</evidence>
<feature type="compositionally biased region" description="Low complexity" evidence="1">
    <location>
        <begin position="180"/>
        <end position="193"/>
    </location>
</feature>
<dbReference type="Proteomes" id="UP001141434">
    <property type="component" value="Unassembled WGS sequence"/>
</dbReference>
<accession>A0A9W9EN18</accession>
<feature type="transmembrane region" description="Helical" evidence="2">
    <location>
        <begin position="37"/>
        <end position="59"/>
    </location>
</feature>
<gene>
    <name evidence="3" type="ORF">NUU61_009250</name>
</gene>
<dbReference type="AlphaFoldDB" id="A0A9W9EN18"/>
<feature type="compositionally biased region" description="Low complexity" evidence="1">
    <location>
        <begin position="258"/>
        <end position="267"/>
    </location>
</feature>
<keyword evidence="2" id="KW-0472">Membrane</keyword>
<evidence type="ECO:0000313" key="4">
    <source>
        <dbReference type="Proteomes" id="UP001141434"/>
    </source>
</evidence>
<sequence length="456" mass="47802">MQFMQLSTLLVLPVLGLVAIPLFLSAWVTVSFALLTLFIRLTIVYLELGYGLVTSYFVIPTSSTSSLLTFALSEPPTPAGPSRRNSGSSRTQSRKTHEGNDVALALRGLSDTPDDHLSGRRASYARSMAAAHDLPATAPLGLVSGDARRDFEGVGGWRSYSSSSRAFKHRGGLVSHEKPSSSVSSSSAHSASADFGPNANADADERAWLSLNQRLELPSHLVTLGSPDSIPASAVNSPSYADADSGNSYPALMPPTTSAASGHASSHLQPGAPRHHHPSRTTSSLPVIGRRSGGGGLSLALSTRPDVRDYPYTHAVSPSMARLVAPFMTPQPYPSSRVYSHAGSFSRALSGPSGPHTTTYLPGSVDGVVTGLGENSSSSGGGYFALGWPGTYSNYSLSGMASPSRSGYTTPGIGVSTEDRDATLHLSRSMAHYPVGVRHRRSSISGPHARRMSAGE</sequence>
<name>A0A9W9EN18_9EURO</name>
<feature type="region of interest" description="Disordered" evidence="1">
    <location>
        <begin position="73"/>
        <end position="101"/>
    </location>
</feature>
<feature type="region of interest" description="Disordered" evidence="1">
    <location>
        <begin position="235"/>
        <end position="291"/>
    </location>
</feature>
<keyword evidence="2" id="KW-0812">Transmembrane</keyword>
<dbReference type="EMBL" id="JAPMSZ010000011">
    <property type="protein sequence ID" value="KAJ5084671.1"/>
    <property type="molecule type" value="Genomic_DNA"/>
</dbReference>
<dbReference type="RefSeq" id="XP_056508068.1">
    <property type="nucleotide sequence ID" value="XM_056659775.1"/>
</dbReference>
<reference evidence="3" key="2">
    <citation type="journal article" date="2023" name="IMA Fungus">
        <title>Comparative genomic study of the Penicillium genus elucidates a diverse pangenome and 15 lateral gene transfer events.</title>
        <authorList>
            <person name="Petersen C."/>
            <person name="Sorensen T."/>
            <person name="Nielsen M.R."/>
            <person name="Sondergaard T.E."/>
            <person name="Sorensen J.L."/>
            <person name="Fitzpatrick D.A."/>
            <person name="Frisvad J.C."/>
            <person name="Nielsen K.L."/>
        </authorList>
    </citation>
    <scope>NUCLEOTIDE SEQUENCE</scope>
    <source>
        <strain evidence="3">IBT 34128</strain>
    </source>
</reference>
<evidence type="ECO:0000256" key="2">
    <source>
        <dbReference type="SAM" id="Phobius"/>
    </source>
</evidence>
<feature type="region of interest" description="Disordered" evidence="1">
    <location>
        <begin position="436"/>
        <end position="456"/>
    </location>
</feature>
<dbReference type="OrthoDB" id="4492972at2759"/>
<keyword evidence="2" id="KW-1133">Transmembrane helix</keyword>
<dbReference type="GeneID" id="81398944"/>
<organism evidence="3 4">
    <name type="scientific">Penicillium alfredii</name>
    <dbReference type="NCBI Taxonomy" id="1506179"/>
    <lineage>
        <taxon>Eukaryota</taxon>
        <taxon>Fungi</taxon>
        <taxon>Dikarya</taxon>
        <taxon>Ascomycota</taxon>
        <taxon>Pezizomycotina</taxon>
        <taxon>Eurotiomycetes</taxon>
        <taxon>Eurotiomycetidae</taxon>
        <taxon>Eurotiales</taxon>
        <taxon>Aspergillaceae</taxon>
        <taxon>Penicillium</taxon>
    </lineage>
</organism>
<keyword evidence="4" id="KW-1185">Reference proteome</keyword>
<evidence type="ECO:0000313" key="3">
    <source>
        <dbReference type="EMBL" id="KAJ5084671.1"/>
    </source>
</evidence>
<feature type="transmembrane region" description="Helical" evidence="2">
    <location>
        <begin position="6"/>
        <end position="30"/>
    </location>
</feature>